<feature type="transmembrane region" description="Helical" evidence="1">
    <location>
        <begin position="20"/>
        <end position="37"/>
    </location>
</feature>
<proteinExistence type="predicted"/>
<gene>
    <name evidence="2" type="ORF">ACFSR5_10630</name>
</gene>
<keyword evidence="3" id="KW-1185">Reference proteome</keyword>
<comment type="caution">
    <text evidence="2">The sequence shown here is derived from an EMBL/GenBank/DDBJ whole genome shotgun (WGS) entry which is preliminary data.</text>
</comment>
<keyword evidence="1" id="KW-0472">Membrane</keyword>
<evidence type="ECO:0000256" key="1">
    <source>
        <dbReference type="SAM" id="Phobius"/>
    </source>
</evidence>
<accession>A0ABW5KGH1</accession>
<dbReference type="Proteomes" id="UP001597545">
    <property type="component" value="Unassembled WGS sequence"/>
</dbReference>
<evidence type="ECO:0000313" key="3">
    <source>
        <dbReference type="Proteomes" id="UP001597545"/>
    </source>
</evidence>
<evidence type="ECO:0000313" key="2">
    <source>
        <dbReference type="EMBL" id="MFD2548099.1"/>
    </source>
</evidence>
<keyword evidence="1" id="KW-0812">Transmembrane</keyword>
<dbReference type="RefSeq" id="WP_380903535.1">
    <property type="nucleotide sequence ID" value="NZ_JBHUEG010000001.1"/>
</dbReference>
<organism evidence="2 3">
    <name type="scientific">Sphingobacterium suaedae</name>
    <dbReference type="NCBI Taxonomy" id="1686402"/>
    <lineage>
        <taxon>Bacteria</taxon>
        <taxon>Pseudomonadati</taxon>
        <taxon>Bacteroidota</taxon>
        <taxon>Sphingobacteriia</taxon>
        <taxon>Sphingobacteriales</taxon>
        <taxon>Sphingobacteriaceae</taxon>
        <taxon>Sphingobacterium</taxon>
    </lineage>
</organism>
<protein>
    <recommendedName>
        <fullName evidence="4">DUF4157 domain-containing protein</fullName>
    </recommendedName>
</protein>
<reference evidence="3" key="1">
    <citation type="journal article" date="2019" name="Int. J. Syst. Evol. Microbiol.">
        <title>The Global Catalogue of Microorganisms (GCM) 10K type strain sequencing project: providing services to taxonomists for standard genome sequencing and annotation.</title>
        <authorList>
            <consortium name="The Broad Institute Genomics Platform"/>
            <consortium name="The Broad Institute Genome Sequencing Center for Infectious Disease"/>
            <person name="Wu L."/>
            <person name="Ma J."/>
        </authorList>
    </citation>
    <scope>NUCLEOTIDE SEQUENCE [LARGE SCALE GENOMIC DNA]</scope>
    <source>
        <strain evidence="3">KCTC 42662</strain>
    </source>
</reference>
<feature type="transmembrane region" description="Helical" evidence="1">
    <location>
        <begin position="57"/>
        <end position="75"/>
    </location>
</feature>
<keyword evidence="1" id="KW-1133">Transmembrane helix</keyword>
<evidence type="ECO:0008006" key="4">
    <source>
        <dbReference type="Google" id="ProtNLM"/>
    </source>
</evidence>
<dbReference type="EMBL" id="JBHULR010000004">
    <property type="protein sequence ID" value="MFD2548099.1"/>
    <property type="molecule type" value="Genomic_DNA"/>
</dbReference>
<sequence>MRGIIIVSRFWTNFFSGRRAAAVTIFPFIFLLDRICLQDRILLNHERIHMVQALELLVVPFYLWYVIEFLVRYFYYGNFRKAYLSISFEREAYTNETNMGYVKNRKIWSFVWYLWNDTNRNKEGAL</sequence>
<name>A0ABW5KGH1_9SPHI</name>